<gene>
    <name evidence="2" type="ORF">BOKJ2_LOCUS7519</name>
</gene>
<accession>A0A811KS68</accession>
<keyword evidence="1" id="KW-0812">Transmembrane</keyword>
<keyword evidence="1" id="KW-0472">Membrane</keyword>
<sequence length="295" mass="34379">MAQLHSAAAGFLISAIFMSAILIFLMSKTQYRPLQIESSGNTIRFMSKSPVHREFQRVKRDFMFASSQNETDPQCFQHCNNEWRSEFENLFNMTCKDYYDFPFHPKVLDYEGYLNYCELSEKQTKCFIERCNDQSADRVFSPSNFLCKFKKTMFLTARPCLEDAEPLNFLKCDQQCHKEAVEKAEMEKSQKSRARLGKVFSDDELMNYEAELELLCSFQECYQGCHEDIVKQVCPMALANVSIELVRSYVQWHAADIYDWHVLSENVDKLPQSCSRLTGYRPEDDSLLKIISNSS</sequence>
<dbReference type="PANTHER" id="PTHR36944:SF2">
    <property type="entry name" value="CPG4 DOMAIN-CONTAINING PROTEIN"/>
    <property type="match status" value="1"/>
</dbReference>
<evidence type="ECO:0000313" key="3">
    <source>
        <dbReference type="Proteomes" id="UP000614601"/>
    </source>
</evidence>
<reference evidence="2" key="1">
    <citation type="submission" date="2020-09" db="EMBL/GenBank/DDBJ databases">
        <authorList>
            <person name="Kikuchi T."/>
        </authorList>
    </citation>
    <scope>NUCLEOTIDE SEQUENCE</scope>
    <source>
        <strain evidence="2">SH1</strain>
    </source>
</reference>
<dbReference type="EMBL" id="CAJFDH010000004">
    <property type="protein sequence ID" value="CAD5218309.1"/>
    <property type="molecule type" value="Genomic_DNA"/>
</dbReference>
<evidence type="ECO:0000256" key="1">
    <source>
        <dbReference type="SAM" id="Phobius"/>
    </source>
</evidence>
<evidence type="ECO:0000313" key="2">
    <source>
        <dbReference type="EMBL" id="CAD5218309.1"/>
    </source>
</evidence>
<protein>
    <recommendedName>
        <fullName evidence="4">CPG4 domain-containing protein</fullName>
    </recommendedName>
</protein>
<evidence type="ECO:0008006" key="4">
    <source>
        <dbReference type="Google" id="ProtNLM"/>
    </source>
</evidence>
<dbReference type="Proteomes" id="UP000783686">
    <property type="component" value="Unassembled WGS sequence"/>
</dbReference>
<organism evidence="2 3">
    <name type="scientific">Bursaphelenchus okinawaensis</name>
    <dbReference type="NCBI Taxonomy" id="465554"/>
    <lineage>
        <taxon>Eukaryota</taxon>
        <taxon>Metazoa</taxon>
        <taxon>Ecdysozoa</taxon>
        <taxon>Nematoda</taxon>
        <taxon>Chromadorea</taxon>
        <taxon>Rhabditida</taxon>
        <taxon>Tylenchina</taxon>
        <taxon>Tylenchomorpha</taxon>
        <taxon>Aphelenchoidea</taxon>
        <taxon>Aphelenchoididae</taxon>
        <taxon>Bursaphelenchus</taxon>
    </lineage>
</organism>
<dbReference type="PANTHER" id="PTHR36944">
    <property type="entry name" value="PROTEIN CBG02791-RELATED"/>
    <property type="match status" value="1"/>
</dbReference>
<dbReference type="AlphaFoldDB" id="A0A811KS68"/>
<dbReference type="EMBL" id="CAJFCW020000004">
    <property type="protein sequence ID" value="CAG9109964.1"/>
    <property type="molecule type" value="Genomic_DNA"/>
</dbReference>
<dbReference type="Proteomes" id="UP000614601">
    <property type="component" value="Unassembled WGS sequence"/>
</dbReference>
<dbReference type="OrthoDB" id="5810444at2759"/>
<keyword evidence="3" id="KW-1185">Reference proteome</keyword>
<proteinExistence type="predicted"/>
<feature type="transmembrane region" description="Helical" evidence="1">
    <location>
        <begin position="6"/>
        <end position="26"/>
    </location>
</feature>
<comment type="caution">
    <text evidence="2">The sequence shown here is derived from an EMBL/GenBank/DDBJ whole genome shotgun (WGS) entry which is preliminary data.</text>
</comment>
<keyword evidence="1" id="KW-1133">Transmembrane helix</keyword>
<name>A0A811KS68_9BILA</name>